<evidence type="ECO:0000256" key="10">
    <source>
        <dbReference type="SAM" id="MobiDB-lite"/>
    </source>
</evidence>
<evidence type="ECO:0000313" key="12">
    <source>
        <dbReference type="EMBL" id="CAE0046309.1"/>
    </source>
</evidence>
<organism evidence="12">
    <name type="scientific">Rhodosorus marinus</name>
    <dbReference type="NCBI Taxonomy" id="101924"/>
    <lineage>
        <taxon>Eukaryota</taxon>
        <taxon>Rhodophyta</taxon>
        <taxon>Stylonematophyceae</taxon>
        <taxon>Stylonematales</taxon>
        <taxon>Stylonemataceae</taxon>
        <taxon>Rhodosorus</taxon>
    </lineage>
</organism>
<gene>
    <name evidence="12" type="ORF">RMAR00112_LOCUS14288</name>
    <name evidence="13" type="ORF">RMAR00112_LOCUS14289</name>
    <name evidence="14" type="ORF">RMAR00112_LOCUS14292</name>
    <name evidence="15" type="ORF">RMAR00112_LOCUS14294</name>
</gene>
<evidence type="ECO:0000313" key="13">
    <source>
        <dbReference type="EMBL" id="CAE0046310.1"/>
    </source>
</evidence>
<feature type="compositionally biased region" description="Basic and acidic residues" evidence="10">
    <location>
        <begin position="104"/>
        <end position="179"/>
    </location>
</feature>
<feature type="compositionally biased region" description="Gly residues" evidence="10">
    <location>
        <begin position="77"/>
        <end position="86"/>
    </location>
</feature>
<dbReference type="PANTHER" id="PTHR46103">
    <property type="entry name" value="RRNA METHYLTRANSFERASE 1, MITOCHONDRIAL"/>
    <property type="match status" value="1"/>
</dbReference>
<keyword evidence="4" id="KW-0489">Methyltransferase</keyword>
<protein>
    <recommendedName>
        <fullName evidence="9">rRNA methyltransferase 1, mitochondrial</fullName>
    </recommendedName>
</protein>
<evidence type="ECO:0000256" key="1">
    <source>
        <dbReference type="ARBA" id="ARBA00004173"/>
    </source>
</evidence>
<dbReference type="Pfam" id="PF00588">
    <property type="entry name" value="SpoU_methylase"/>
    <property type="match status" value="1"/>
</dbReference>
<dbReference type="EMBL" id="HBHW01018613">
    <property type="protein sequence ID" value="CAE0046313.1"/>
    <property type="molecule type" value="Transcribed_RNA"/>
</dbReference>
<keyword evidence="8" id="KW-0496">Mitochondrion</keyword>
<accession>A0A7S3ED50</accession>
<sequence length="464" mass="50286">MFAEDMGMGFVVGGGLCGLPLRISATNKVRCLASGGWGMRASGSGRQDKPDRGAGRGRSEDGSSRGSWNRSDRRGPRGSGSSGDGGRSWERSGDSGRLGAGWNRSEKRSGRPEFGRSGDSRRGGELDEWKSERGRSSGRSGDSRRGGEFNQWKAEKRRSGGGRNRAEDGNRSPRFDGARSGDATRGNQDDEWYAPRAFDERRERTDEEELSELQLALRSGNDFVFGANPVLAALQCKRRNLMYALWVADSATTRDRIEAKQILELASKLHIEVKNRSKGDLNAMSGNRPHQGFVLESSPLEMVPITQLDKTEEGFPLWLALDEVTDPMNFGALTRSALFLRTAGIVVSEKNCCSLTPTASKASSGALEVLPIHSAKNLPAFLNKCSENGWRILGAHLHPDSKDVKQFQLDQPTVLVVGSEGTGLRTNVLNCCDEYVQIGGGSVGTVDSLNVSVASGILLHHFLG</sequence>
<dbReference type="GO" id="GO:0016435">
    <property type="term" value="F:rRNA (guanine) methyltransferase activity"/>
    <property type="evidence" value="ECO:0007669"/>
    <property type="project" value="TreeGrafter"/>
</dbReference>
<keyword evidence="7" id="KW-0809">Transit peptide</keyword>
<evidence type="ECO:0000259" key="11">
    <source>
        <dbReference type="SMART" id="SM00967"/>
    </source>
</evidence>
<dbReference type="InterPro" id="IPR001537">
    <property type="entry name" value="SpoU_MeTrfase"/>
</dbReference>
<dbReference type="InterPro" id="IPR029028">
    <property type="entry name" value="Alpha/beta_knot_MTases"/>
</dbReference>
<evidence type="ECO:0000313" key="14">
    <source>
        <dbReference type="EMBL" id="CAE0046313.1"/>
    </source>
</evidence>
<dbReference type="CDD" id="cd18105">
    <property type="entry name" value="SpoU-like_MRM1"/>
    <property type="match status" value="1"/>
</dbReference>
<keyword evidence="5" id="KW-0808">Transferase</keyword>
<comment type="similarity">
    <text evidence="2">Belongs to the class IV-like SAM-binding methyltransferase superfamily. RNA methyltransferase TrmH family.</text>
</comment>
<reference evidence="12" key="1">
    <citation type="submission" date="2021-01" db="EMBL/GenBank/DDBJ databases">
        <authorList>
            <person name="Corre E."/>
            <person name="Pelletier E."/>
            <person name="Niang G."/>
            <person name="Scheremetjew M."/>
            <person name="Finn R."/>
            <person name="Kale V."/>
            <person name="Holt S."/>
            <person name="Cochrane G."/>
            <person name="Meng A."/>
            <person name="Brown T."/>
            <person name="Cohen L."/>
        </authorList>
    </citation>
    <scope>NUCLEOTIDE SEQUENCE</scope>
    <source>
        <strain evidence="12">CCMP 769</strain>
    </source>
</reference>
<feature type="domain" description="RNA 2-O ribose methyltransferase substrate binding" evidence="11">
    <location>
        <begin position="223"/>
        <end position="303"/>
    </location>
</feature>
<dbReference type="SUPFAM" id="SSF55315">
    <property type="entry name" value="L30e-like"/>
    <property type="match status" value="1"/>
</dbReference>
<dbReference type="PANTHER" id="PTHR46103:SF1">
    <property type="entry name" value="RRNA METHYLTRANSFERASE 1, MITOCHONDRIAL"/>
    <property type="match status" value="1"/>
</dbReference>
<dbReference type="InterPro" id="IPR013123">
    <property type="entry name" value="SpoU_subst-bd"/>
</dbReference>
<evidence type="ECO:0000256" key="7">
    <source>
        <dbReference type="ARBA" id="ARBA00022946"/>
    </source>
</evidence>
<dbReference type="GO" id="GO:0005739">
    <property type="term" value="C:mitochondrion"/>
    <property type="evidence" value="ECO:0007669"/>
    <property type="project" value="UniProtKB-SubCell"/>
</dbReference>
<evidence type="ECO:0000256" key="2">
    <source>
        <dbReference type="ARBA" id="ARBA00007228"/>
    </source>
</evidence>
<dbReference type="InterPro" id="IPR029064">
    <property type="entry name" value="Ribosomal_eL30-like_sf"/>
</dbReference>
<feature type="compositionally biased region" description="Basic and acidic residues" evidence="10">
    <location>
        <begin position="46"/>
        <end position="63"/>
    </location>
</feature>
<dbReference type="SUPFAM" id="SSF75217">
    <property type="entry name" value="alpha/beta knot"/>
    <property type="match status" value="1"/>
</dbReference>
<dbReference type="NCBIfam" id="TIGR00186">
    <property type="entry name" value="rRNA_methyl_3"/>
    <property type="match status" value="1"/>
</dbReference>
<dbReference type="InterPro" id="IPR047182">
    <property type="entry name" value="MRM1"/>
</dbReference>
<dbReference type="SMART" id="SM00967">
    <property type="entry name" value="SpoU_sub_bind"/>
    <property type="match status" value="1"/>
</dbReference>
<dbReference type="EMBL" id="HBHW01018615">
    <property type="protein sequence ID" value="CAE0046315.1"/>
    <property type="molecule type" value="Transcribed_RNA"/>
</dbReference>
<dbReference type="EMBL" id="HBHW01018609">
    <property type="protein sequence ID" value="CAE0046309.1"/>
    <property type="molecule type" value="Transcribed_RNA"/>
</dbReference>
<dbReference type="InterPro" id="IPR029026">
    <property type="entry name" value="tRNA_m1G_MTases_N"/>
</dbReference>
<evidence type="ECO:0000256" key="5">
    <source>
        <dbReference type="ARBA" id="ARBA00022679"/>
    </source>
</evidence>
<comment type="subcellular location">
    <subcellularLocation>
        <location evidence="1">Mitochondrion</location>
    </subcellularLocation>
</comment>
<evidence type="ECO:0000256" key="8">
    <source>
        <dbReference type="ARBA" id="ARBA00023128"/>
    </source>
</evidence>
<keyword evidence="6" id="KW-0949">S-adenosyl-L-methionine</keyword>
<dbReference type="Gene3D" id="3.40.1280.10">
    <property type="match status" value="1"/>
</dbReference>
<dbReference type="GO" id="GO:0003723">
    <property type="term" value="F:RNA binding"/>
    <property type="evidence" value="ECO:0007669"/>
    <property type="project" value="InterPro"/>
</dbReference>
<dbReference type="Gene3D" id="3.30.1330.30">
    <property type="match status" value="1"/>
</dbReference>
<evidence type="ECO:0000256" key="9">
    <source>
        <dbReference type="ARBA" id="ARBA00034881"/>
    </source>
</evidence>
<name>A0A7S3ED50_9RHOD</name>
<dbReference type="EMBL" id="HBHW01018610">
    <property type="protein sequence ID" value="CAE0046310.1"/>
    <property type="molecule type" value="Transcribed_RNA"/>
</dbReference>
<keyword evidence="3" id="KW-0698">rRNA processing</keyword>
<evidence type="ECO:0000256" key="3">
    <source>
        <dbReference type="ARBA" id="ARBA00022552"/>
    </source>
</evidence>
<dbReference type="Pfam" id="PF08032">
    <property type="entry name" value="SpoU_sub_bind"/>
    <property type="match status" value="1"/>
</dbReference>
<evidence type="ECO:0000313" key="15">
    <source>
        <dbReference type="EMBL" id="CAE0046315.1"/>
    </source>
</evidence>
<proteinExistence type="inferred from homology"/>
<dbReference type="InterPro" id="IPR004441">
    <property type="entry name" value="rRNA_MeTrfase_TrmH"/>
</dbReference>
<evidence type="ECO:0000256" key="4">
    <source>
        <dbReference type="ARBA" id="ARBA00022603"/>
    </source>
</evidence>
<dbReference type="AlphaFoldDB" id="A0A7S3ED50"/>
<evidence type="ECO:0000256" key="6">
    <source>
        <dbReference type="ARBA" id="ARBA00022691"/>
    </source>
</evidence>
<feature type="region of interest" description="Disordered" evidence="10">
    <location>
        <begin position="35"/>
        <end position="205"/>
    </location>
</feature>
<dbReference type="InterPro" id="IPR047261">
    <property type="entry name" value="MRM1_MeTrfase_dom"/>
</dbReference>